<keyword evidence="15" id="KW-1185">Reference proteome</keyword>
<evidence type="ECO:0000256" key="2">
    <source>
        <dbReference type="ARBA" id="ARBA00004245"/>
    </source>
</evidence>
<evidence type="ECO:0000256" key="7">
    <source>
        <dbReference type="ARBA" id="ARBA00022583"/>
    </source>
</evidence>
<feature type="domain" description="Calponin-homology (CH)" evidence="13">
    <location>
        <begin position="4"/>
        <end position="120"/>
    </location>
</feature>
<evidence type="ECO:0000259" key="13">
    <source>
        <dbReference type="PROSITE" id="PS50021"/>
    </source>
</evidence>
<feature type="coiled-coil region" evidence="12">
    <location>
        <begin position="164"/>
        <end position="309"/>
    </location>
</feature>
<sequence length="658" mass="75946">MEKHKLCQSLMTWLRTFNVSAPHSTAEELSDGVAMAEVLSQVAPDWFDSLWLSKLKTSDVSNWRLKVSNLRKILKSIQDYYQEVLGQQITEFTFPDLNAIAENNDSAELGRLLQLILGCVVNCDRKQEYIEVIMGMEEVDQHEVMNAIQELMSTSAIVSSSSDLGSESEQNKRLSEQLQDAIEAKEHITQRCHELDLQVAMLQEDKTTLESENDKLLYKLTQLEDFDDMNTSAGKKYQKLQQQVEILQEEVFKLETNRDEYRLKSEDFEKRFMDVQGKNDEMQKKLDDARQLKDEVDILRETADKADLKKSTSLKSRIEVYKKQIFELHNKVLEETKRADVAEFESKRTQDKLVTLEKEKERIIAERDAIKETVDELKLSLLEIENSKKPASVGSSDSDILDSVPPEIKEKLIRLQHENKMFKLNVQSNNEEVLQCMLDDARQHESELQMENRLVNQRVLELQGQLEDLQMHQTDNSNQRGSEIGQKLSSLVDKIKSLETELQNKSTNNTELEAQLNEKEQQMTTMLESLHKKEDDMRGMEERYKKYLGKAQSIIRVLDSKQSSDTSNGISTLKSELQQKEKTIAALKKESEKQQKMRDVEERLIASSFHLLGKQLQRKVVAERLTHTQGAQPQTFLARQRQATSRKIGGNLPQSLFL</sequence>
<dbReference type="HOGENOM" id="CLU_011214_1_0_1"/>
<evidence type="ECO:0000256" key="6">
    <source>
        <dbReference type="ARBA" id="ARBA00022490"/>
    </source>
</evidence>
<evidence type="ECO:0000313" key="15">
    <source>
        <dbReference type="Proteomes" id="UP000014500"/>
    </source>
</evidence>
<dbReference type="STRING" id="126957.T1J5Q8"/>
<dbReference type="CDD" id="cd22222">
    <property type="entry name" value="HkD_Hook"/>
    <property type="match status" value="1"/>
</dbReference>
<evidence type="ECO:0000256" key="10">
    <source>
        <dbReference type="ARBA" id="ARBA00023054"/>
    </source>
</evidence>
<proteinExistence type="inferred from homology"/>
<evidence type="ECO:0000256" key="8">
    <source>
        <dbReference type="ARBA" id="ARBA00022701"/>
    </source>
</evidence>
<keyword evidence="10 12" id="KW-0175">Coiled coil</keyword>
<feature type="coiled-coil region" evidence="12">
    <location>
        <begin position="488"/>
        <end position="597"/>
    </location>
</feature>
<dbReference type="GO" id="GO:0031122">
    <property type="term" value="P:cytoplasmic microtubule organization"/>
    <property type="evidence" value="ECO:0007669"/>
    <property type="project" value="InterPro"/>
</dbReference>
<dbReference type="SUPFAM" id="SSF116907">
    <property type="entry name" value="Hook domain"/>
    <property type="match status" value="1"/>
</dbReference>
<name>T1J5Q8_STRMM</name>
<dbReference type="AlphaFoldDB" id="T1J5Q8"/>
<dbReference type="GO" id="GO:0005768">
    <property type="term" value="C:endosome"/>
    <property type="evidence" value="ECO:0007669"/>
    <property type="project" value="UniProtKB-SubCell"/>
</dbReference>
<dbReference type="InterPro" id="IPR008636">
    <property type="entry name" value="Hook_C"/>
</dbReference>
<dbReference type="Gene3D" id="1.10.418.10">
    <property type="entry name" value="Calponin-like domain"/>
    <property type="match status" value="1"/>
</dbReference>
<evidence type="ECO:0000256" key="3">
    <source>
        <dbReference type="ARBA" id="ARBA00006946"/>
    </source>
</evidence>
<reference evidence="15" key="1">
    <citation type="submission" date="2011-05" db="EMBL/GenBank/DDBJ databases">
        <authorList>
            <person name="Richards S.R."/>
            <person name="Qu J."/>
            <person name="Jiang H."/>
            <person name="Jhangiani S.N."/>
            <person name="Agravi P."/>
            <person name="Goodspeed R."/>
            <person name="Gross S."/>
            <person name="Mandapat C."/>
            <person name="Jackson L."/>
            <person name="Mathew T."/>
            <person name="Pu L."/>
            <person name="Thornton R."/>
            <person name="Saada N."/>
            <person name="Wilczek-Boney K.B."/>
            <person name="Lee S."/>
            <person name="Kovar C."/>
            <person name="Wu Y."/>
            <person name="Scherer S.E."/>
            <person name="Worley K.C."/>
            <person name="Muzny D.M."/>
            <person name="Gibbs R."/>
        </authorList>
    </citation>
    <scope>NUCLEOTIDE SEQUENCE</scope>
    <source>
        <strain evidence="15">Brora</strain>
    </source>
</reference>
<evidence type="ECO:0000256" key="11">
    <source>
        <dbReference type="ARBA" id="ARBA00023212"/>
    </source>
</evidence>
<organism evidence="14 15">
    <name type="scientific">Strigamia maritima</name>
    <name type="common">European centipede</name>
    <name type="synonym">Geophilus maritimus</name>
    <dbReference type="NCBI Taxonomy" id="126957"/>
    <lineage>
        <taxon>Eukaryota</taxon>
        <taxon>Metazoa</taxon>
        <taxon>Ecdysozoa</taxon>
        <taxon>Arthropoda</taxon>
        <taxon>Myriapoda</taxon>
        <taxon>Chilopoda</taxon>
        <taxon>Pleurostigmophora</taxon>
        <taxon>Geophilomorpha</taxon>
        <taxon>Linotaeniidae</taxon>
        <taxon>Strigamia</taxon>
    </lineage>
</organism>
<dbReference type="EnsemblMetazoa" id="SMAR008962-RA">
    <property type="protein sequence ID" value="SMAR008962-PA"/>
    <property type="gene ID" value="SMAR008962"/>
</dbReference>
<dbReference type="GO" id="GO:0030705">
    <property type="term" value="P:cytoskeleton-dependent intracellular transport"/>
    <property type="evidence" value="ECO:0007669"/>
    <property type="project" value="InterPro"/>
</dbReference>
<evidence type="ECO:0000256" key="1">
    <source>
        <dbReference type="ARBA" id="ARBA00004177"/>
    </source>
</evidence>
<feature type="coiled-coil region" evidence="12">
    <location>
        <begin position="346"/>
        <end position="387"/>
    </location>
</feature>
<dbReference type="InterPro" id="IPR001715">
    <property type="entry name" value="CH_dom"/>
</dbReference>
<evidence type="ECO:0000256" key="12">
    <source>
        <dbReference type="SAM" id="Coils"/>
    </source>
</evidence>
<evidence type="ECO:0000256" key="5">
    <source>
        <dbReference type="ARBA" id="ARBA00018971"/>
    </source>
</evidence>
<dbReference type="Pfam" id="PF19047">
    <property type="entry name" value="HOOK_N"/>
    <property type="match status" value="1"/>
</dbReference>
<dbReference type="InterPro" id="IPR043936">
    <property type="entry name" value="HOOK_N"/>
</dbReference>
<evidence type="ECO:0000313" key="14">
    <source>
        <dbReference type="EnsemblMetazoa" id="SMAR008962-PA"/>
    </source>
</evidence>
<dbReference type="PANTHER" id="PTHR18947">
    <property type="entry name" value="HOOK PROTEINS"/>
    <property type="match status" value="1"/>
</dbReference>
<keyword evidence="11" id="KW-0206">Cytoskeleton</keyword>
<keyword evidence="6" id="KW-0963">Cytoplasm</keyword>
<dbReference type="InterPro" id="IPR036872">
    <property type="entry name" value="CH_dom_sf"/>
</dbReference>
<dbReference type="GO" id="GO:0051959">
    <property type="term" value="F:dynein light intermediate chain binding"/>
    <property type="evidence" value="ECO:0007669"/>
    <property type="project" value="TreeGrafter"/>
</dbReference>
<keyword evidence="9" id="KW-0967">Endosome</keyword>
<dbReference type="GO" id="GO:0008017">
    <property type="term" value="F:microtubule binding"/>
    <property type="evidence" value="ECO:0007669"/>
    <property type="project" value="InterPro"/>
</dbReference>
<dbReference type="PhylomeDB" id="T1J5Q8"/>
<evidence type="ECO:0000256" key="4">
    <source>
        <dbReference type="ARBA" id="ARBA00011241"/>
    </source>
</evidence>
<dbReference type="Pfam" id="PF05622">
    <property type="entry name" value="HOOK"/>
    <property type="match status" value="2"/>
</dbReference>
<dbReference type="eggNOG" id="ENOG502QQM8">
    <property type="taxonomic scope" value="Eukaryota"/>
</dbReference>
<dbReference type="EMBL" id="JH431866">
    <property type="status" value="NOT_ANNOTATED_CDS"/>
    <property type="molecule type" value="Genomic_DNA"/>
</dbReference>
<comment type="subcellular location">
    <subcellularLocation>
        <location evidence="2">Cytoplasm</location>
        <location evidence="2">Cytoskeleton</location>
    </subcellularLocation>
    <subcellularLocation>
        <location evidence="1">Endosome</location>
    </subcellularLocation>
</comment>
<evidence type="ECO:0000256" key="9">
    <source>
        <dbReference type="ARBA" id="ARBA00022753"/>
    </source>
</evidence>
<dbReference type="GO" id="GO:0005874">
    <property type="term" value="C:microtubule"/>
    <property type="evidence" value="ECO:0007669"/>
    <property type="project" value="UniProtKB-KW"/>
</dbReference>
<dbReference type="PROSITE" id="PS50021">
    <property type="entry name" value="CH"/>
    <property type="match status" value="1"/>
</dbReference>
<dbReference type="FunFam" id="1.10.418.10:FF:000024">
    <property type="entry name" value="Hook homolog 3 (Drosophila)"/>
    <property type="match status" value="1"/>
</dbReference>
<accession>T1J5Q8</accession>
<comment type="similarity">
    <text evidence="3">Belongs to the hook family.</text>
</comment>
<dbReference type="PANTHER" id="PTHR18947:SF39">
    <property type="entry name" value="PROTEIN HOOK"/>
    <property type="match status" value="1"/>
</dbReference>
<protein>
    <recommendedName>
        <fullName evidence="5">Protein hook</fullName>
    </recommendedName>
</protein>
<dbReference type="Proteomes" id="UP000014500">
    <property type="component" value="Unassembled WGS sequence"/>
</dbReference>
<keyword evidence="8" id="KW-0493">Microtubule</keyword>
<keyword evidence="7" id="KW-0254">Endocytosis</keyword>
<dbReference type="GO" id="GO:0005813">
    <property type="term" value="C:centrosome"/>
    <property type="evidence" value="ECO:0007669"/>
    <property type="project" value="TreeGrafter"/>
</dbReference>
<comment type="subunit">
    <text evidence="4">Homodimer. Interacts with microtubules via its N-terminus.</text>
</comment>
<reference evidence="14" key="2">
    <citation type="submission" date="2015-02" db="UniProtKB">
        <authorList>
            <consortium name="EnsemblMetazoa"/>
        </authorList>
    </citation>
    <scope>IDENTIFICATION</scope>
</reference>
<dbReference type="OMA" id="DAKYRKC"/>
<dbReference type="GO" id="GO:0006897">
    <property type="term" value="P:endocytosis"/>
    <property type="evidence" value="ECO:0007669"/>
    <property type="project" value="UniProtKB-KW"/>
</dbReference>